<feature type="region of interest" description="Disordered" evidence="2">
    <location>
        <begin position="162"/>
        <end position="212"/>
    </location>
</feature>
<feature type="domain" description="SMB" evidence="4">
    <location>
        <begin position="105"/>
        <end position="154"/>
    </location>
</feature>
<sequence>MGFFVRYLLIIIGILHSCEATTEPPVIPLPMTTTQTTSDATSPSGGFQIPDSTSEQTTEPPVIPLPMTTTHRPPAHGTSPSGGFQPSKLNIQLVALGNTTAPISPVPSCALPFPMCCPGRNDACRRVSCYCDQYCLQNNDCCSDYVSTCTATITSAPTVTLPEGSTWQSDNTTTSSTASTTRTTSDATPPSGGFRISNSTSEAPRMTSAATTYSPDTRPVRVFLNAHILSSYNEDEVFKAFSDYVSRVLQQSCRGCTVSLGLIRTP</sequence>
<dbReference type="InterPro" id="IPR001212">
    <property type="entry name" value="Somatomedin_B_dom"/>
</dbReference>
<evidence type="ECO:0000256" key="2">
    <source>
        <dbReference type="SAM" id="MobiDB-lite"/>
    </source>
</evidence>
<feature type="compositionally biased region" description="Low complexity" evidence="2">
    <location>
        <begin position="169"/>
        <end position="191"/>
    </location>
</feature>
<reference evidence="5" key="1">
    <citation type="submission" date="2020-03" db="EMBL/GenBank/DDBJ databases">
        <title>Intra-Species Differences in Population Size shape Life History and Genome Evolution.</title>
        <authorList>
            <person name="Willemsen D."/>
            <person name="Cui R."/>
            <person name="Valenzano D.R."/>
        </authorList>
    </citation>
    <scope>NUCLEOTIDE SEQUENCE</scope>
    <source>
        <strain evidence="5">GRZ</strain>
        <tissue evidence="5">Whole</tissue>
    </source>
</reference>
<name>A0A9D2YM35_NOTFU</name>
<dbReference type="Proteomes" id="UP000822369">
    <property type="component" value="Chromosome 5"/>
</dbReference>
<gene>
    <name evidence="5" type="ORF">G4P62_009104</name>
</gene>
<accession>A0A9D2YM35</accession>
<protein>
    <submittedName>
        <fullName evidence="5">Transcript variant X1</fullName>
    </submittedName>
</protein>
<feature type="chain" id="PRO_5038854712" evidence="3">
    <location>
        <begin position="21"/>
        <end position="266"/>
    </location>
</feature>
<feature type="compositionally biased region" description="Polar residues" evidence="2">
    <location>
        <begin position="196"/>
        <end position="212"/>
    </location>
</feature>
<evidence type="ECO:0000256" key="3">
    <source>
        <dbReference type="SAM" id="SignalP"/>
    </source>
</evidence>
<evidence type="ECO:0000313" key="5">
    <source>
        <dbReference type="EMBL" id="KAF7222643.1"/>
    </source>
</evidence>
<organism evidence="5 6">
    <name type="scientific">Nothobranchius furzeri</name>
    <name type="common">Turquoise killifish</name>
    <dbReference type="NCBI Taxonomy" id="105023"/>
    <lineage>
        <taxon>Eukaryota</taxon>
        <taxon>Metazoa</taxon>
        <taxon>Chordata</taxon>
        <taxon>Craniata</taxon>
        <taxon>Vertebrata</taxon>
        <taxon>Euteleostomi</taxon>
        <taxon>Actinopterygii</taxon>
        <taxon>Neopterygii</taxon>
        <taxon>Teleostei</taxon>
        <taxon>Neoteleostei</taxon>
        <taxon>Acanthomorphata</taxon>
        <taxon>Ovalentaria</taxon>
        <taxon>Atherinomorphae</taxon>
        <taxon>Cyprinodontiformes</taxon>
        <taxon>Nothobranchiidae</taxon>
        <taxon>Nothobranchius</taxon>
    </lineage>
</organism>
<feature type="signal peptide" evidence="3">
    <location>
        <begin position="1"/>
        <end position="20"/>
    </location>
</feature>
<feature type="region of interest" description="Disordered" evidence="2">
    <location>
        <begin position="31"/>
        <end position="59"/>
    </location>
</feature>
<dbReference type="PROSITE" id="PS00524">
    <property type="entry name" value="SMB_1"/>
    <property type="match status" value="1"/>
</dbReference>
<proteinExistence type="predicted"/>
<evidence type="ECO:0000313" key="6">
    <source>
        <dbReference type="Proteomes" id="UP000822369"/>
    </source>
</evidence>
<comment type="caution">
    <text evidence="5">The sequence shown here is derived from an EMBL/GenBank/DDBJ whole genome shotgun (WGS) entry which is preliminary data.</text>
</comment>
<keyword evidence="3" id="KW-0732">Signal</keyword>
<evidence type="ECO:0000259" key="4">
    <source>
        <dbReference type="PROSITE" id="PS50958"/>
    </source>
</evidence>
<dbReference type="AlphaFoldDB" id="A0A9D2YM35"/>
<feature type="compositionally biased region" description="Polar residues" evidence="2">
    <location>
        <begin position="50"/>
        <end position="59"/>
    </location>
</feature>
<dbReference type="EMBL" id="JAAVVJ010000005">
    <property type="protein sequence ID" value="KAF7222643.1"/>
    <property type="molecule type" value="Genomic_DNA"/>
</dbReference>
<evidence type="ECO:0000256" key="1">
    <source>
        <dbReference type="ARBA" id="ARBA00023157"/>
    </source>
</evidence>
<feature type="compositionally biased region" description="Low complexity" evidence="2">
    <location>
        <begin position="32"/>
        <end position="44"/>
    </location>
</feature>
<dbReference type="PROSITE" id="PS50958">
    <property type="entry name" value="SMB_2"/>
    <property type="match status" value="1"/>
</dbReference>
<keyword evidence="1" id="KW-1015">Disulfide bond</keyword>